<keyword evidence="6" id="KW-1185">Reference proteome</keyword>
<dbReference type="STRING" id="56216.A0A1A6FT08"/>
<dbReference type="GO" id="GO:0016491">
    <property type="term" value="F:oxidoreductase activity"/>
    <property type="evidence" value="ECO:0007669"/>
    <property type="project" value="UniProtKB-KW"/>
</dbReference>
<dbReference type="Proteomes" id="UP000092124">
    <property type="component" value="Unassembled WGS sequence"/>
</dbReference>
<dbReference type="Gene3D" id="3.20.20.100">
    <property type="entry name" value="NADP-dependent oxidoreductase domain"/>
    <property type="match status" value="2"/>
</dbReference>
<dbReference type="InterPro" id="IPR036812">
    <property type="entry name" value="NAD(P)_OxRdtase_dom_sf"/>
</dbReference>
<dbReference type="PROSITE" id="PS00062">
    <property type="entry name" value="ALDOKETO_REDUCTASE_2"/>
    <property type="match status" value="1"/>
</dbReference>
<dbReference type="PROSITE" id="PS00798">
    <property type="entry name" value="ALDOKETO_REDUCTASE_1"/>
    <property type="match status" value="1"/>
</dbReference>
<comment type="similarity">
    <text evidence="1">Belongs to the aldo/keto reductase family.</text>
</comment>
<accession>A0A1A6FT08</accession>
<feature type="domain" description="NADP-dependent oxidoreductase" evidence="4">
    <location>
        <begin position="39"/>
        <end position="91"/>
    </location>
</feature>
<protein>
    <recommendedName>
        <fullName evidence="4">NADP-dependent oxidoreductase domain-containing protein</fullName>
    </recommendedName>
</protein>
<evidence type="ECO:0000313" key="6">
    <source>
        <dbReference type="Proteomes" id="UP000092124"/>
    </source>
</evidence>
<proteinExistence type="inferred from homology"/>
<dbReference type="PANTHER" id="PTHR11732">
    <property type="entry name" value="ALDO/KETO REDUCTASE"/>
    <property type="match status" value="1"/>
</dbReference>
<dbReference type="InterPro" id="IPR020471">
    <property type="entry name" value="AKR"/>
</dbReference>
<dbReference type="OrthoDB" id="9805420at2759"/>
<dbReference type="AlphaFoldDB" id="A0A1A6FT08"/>
<reference evidence="5 6" key="1">
    <citation type="submission" date="2016-06" db="EMBL/GenBank/DDBJ databases">
        <title>The Draft Genome Sequence and Annotation of the Desert Woodrat Neotoma lepida.</title>
        <authorList>
            <person name="Campbell M."/>
            <person name="Oakeson K.F."/>
            <person name="Yandell M."/>
            <person name="Halpert J.R."/>
            <person name="Dearing D."/>
        </authorList>
    </citation>
    <scope>NUCLEOTIDE SEQUENCE [LARGE SCALE GENOMIC DNA]</scope>
    <source>
        <strain evidence="5">417</strain>
        <tissue evidence="5">Liver</tissue>
    </source>
</reference>
<keyword evidence="3" id="KW-0560">Oxidoreductase</keyword>
<evidence type="ECO:0000256" key="3">
    <source>
        <dbReference type="ARBA" id="ARBA00023002"/>
    </source>
</evidence>
<evidence type="ECO:0000259" key="4">
    <source>
        <dbReference type="Pfam" id="PF00248"/>
    </source>
</evidence>
<dbReference type="InterPro" id="IPR018170">
    <property type="entry name" value="Aldo/ket_reductase_CS"/>
</dbReference>
<dbReference type="SUPFAM" id="SSF51430">
    <property type="entry name" value="NAD(P)-linked oxidoreductase"/>
    <property type="match status" value="1"/>
</dbReference>
<organism evidence="5 6">
    <name type="scientific">Neotoma lepida</name>
    <name type="common">Desert woodrat</name>
    <dbReference type="NCBI Taxonomy" id="56216"/>
    <lineage>
        <taxon>Eukaryota</taxon>
        <taxon>Metazoa</taxon>
        <taxon>Chordata</taxon>
        <taxon>Craniata</taxon>
        <taxon>Vertebrata</taxon>
        <taxon>Euteleostomi</taxon>
        <taxon>Mammalia</taxon>
        <taxon>Eutheria</taxon>
        <taxon>Euarchontoglires</taxon>
        <taxon>Glires</taxon>
        <taxon>Rodentia</taxon>
        <taxon>Myomorpha</taxon>
        <taxon>Muroidea</taxon>
        <taxon>Cricetidae</taxon>
        <taxon>Neotominae</taxon>
        <taxon>Neotoma</taxon>
    </lineage>
</organism>
<gene>
    <name evidence="5" type="ORF">A6R68_11787</name>
</gene>
<comment type="caution">
    <text evidence="5">The sequence shown here is derived from an EMBL/GenBank/DDBJ whole genome shotgun (WGS) entry which is preliminary data.</text>
</comment>
<name>A0A1A6FT08_NEOLE</name>
<dbReference type="Pfam" id="PF00248">
    <property type="entry name" value="Aldo_ket_red"/>
    <property type="match status" value="1"/>
</dbReference>
<keyword evidence="2" id="KW-0521">NADP</keyword>
<dbReference type="InterPro" id="IPR023210">
    <property type="entry name" value="NADP_OxRdtase_dom"/>
</dbReference>
<evidence type="ECO:0000256" key="1">
    <source>
        <dbReference type="ARBA" id="ARBA00007905"/>
    </source>
</evidence>
<evidence type="ECO:0000256" key="2">
    <source>
        <dbReference type="ARBA" id="ARBA00022857"/>
    </source>
</evidence>
<evidence type="ECO:0000313" key="5">
    <source>
        <dbReference type="EMBL" id="OBS57088.1"/>
    </source>
</evidence>
<dbReference type="EMBL" id="LZPO01117605">
    <property type="protein sequence ID" value="OBS57088.1"/>
    <property type="molecule type" value="Genomic_DNA"/>
</dbReference>
<sequence>MEKIPIVGLGTWKVRMLFGLRSGWLRGLEPDEYMLRSGEVADAVEVAINLGYRHFDCAYLYHNENEVGMGINAKIKEGVVEREDLFVVSKAMEDLVIEGLVKYLGVSNFNHEQLETLLNKPGLRFKPITNQVS</sequence>